<dbReference type="Pfam" id="PF17921">
    <property type="entry name" value="Integrase_H2C2"/>
    <property type="match status" value="1"/>
</dbReference>
<dbReference type="GO" id="GO:0006508">
    <property type="term" value="P:proteolysis"/>
    <property type="evidence" value="ECO:0007669"/>
    <property type="project" value="UniProtKB-KW"/>
</dbReference>
<dbReference type="Pfam" id="PF17917">
    <property type="entry name" value="RT_RNaseH"/>
    <property type="match status" value="1"/>
</dbReference>
<dbReference type="InterPro" id="IPR043502">
    <property type="entry name" value="DNA/RNA_pol_sf"/>
</dbReference>
<dbReference type="GO" id="GO:0003964">
    <property type="term" value="F:RNA-directed DNA polymerase activity"/>
    <property type="evidence" value="ECO:0007669"/>
    <property type="project" value="UniProtKB-KW"/>
</dbReference>
<reference evidence="11" key="1">
    <citation type="journal article" date="2014" name="BMC Genomics">
        <title>Characterizing the developmental transcriptome of the oriental fruit fly, Bactrocera dorsalis (Diptera: Tephritidae) through comparative genomic analysis with Drosophila melanogaster utilizing modENCODE datasets.</title>
        <authorList>
            <person name="Geib S.M."/>
            <person name="Calla B."/>
            <person name="Hall B."/>
            <person name="Hou S."/>
            <person name="Manoukis N.C."/>
        </authorList>
    </citation>
    <scope>NUCLEOTIDE SEQUENCE</scope>
    <source>
        <strain evidence="11">Punador</strain>
    </source>
</reference>
<evidence type="ECO:0000256" key="1">
    <source>
        <dbReference type="ARBA" id="ARBA00012493"/>
    </source>
</evidence>
<dbReference type="PANTHER" id="PTHR37984">
    <property type="entry name" value="PROTEIN CBG26694"/>
    <property type="match status" value="1"/>
</dbReference>
<dbReference type="FunFam" id="3.10.10.10:FF:000002">
    <property type="entry name" value="Retrovirus-related Pol polyprotein from transposon 17.6-like protein"/>
    <property type="match status" value="1"/>
</dbReference>
<dbReference type="InterPro" id="IPR012337">
    <property type="entry name" value="RNaseH-like_sf"/>
</dbReference>
<keyword evidence="3" id="KW-0808">Transferase</keyword>
<keyword evidence="5" id="KW-0540">Nuclease</keyword>
<evidence type="ECO:0000256" key="8">
    <source>
        <dbReference type="ARBA" id="ARBA00022918"/>
    </source>
</evidence>
<sequence length="1106" mass="126284">MIGTLEVNHTFIVAEITDEIIMGVDFMIDHGVTLDLNKQMLFCQNMEMPINTGYVTNVESKRVIVDDNQSIPPKSEAIVWAKVNGGGGTEELWIVEPTKIDTPILVGRTLVKTREDATIPVRVVNEFNTPIRLKKGAVIGQCQNISAIARCERSQQKPTIEPQQISPTLLNNLLNELHGNEKLKAEKLLEKYASIFANEGNTGRTGIVKHRINTGDAKPIRQAPRRVPLAKREDANKIIEDMHKNGVIEPSISPWSSPIVLVKKKDGSTRFCVDYRKLNDVTKKDSYPLPRIDDTLDTLSGAKWFSTLDLQSGYWQVEIDECDREKTAFSMGDGLWEFSVMPFGLCNAPATFERLMEHVLKGLNWKTCLVYLDDIIIMGKSFDDHLKNLEEVFQRIASAGLRLNPKKCSLWKKQVTYLGHKVSTEGIHTEEGKIKAVKDWPRPTNIHELRSFLGLCTYYRRFVPGFANVARSLHDLTKKNRPFVWQLEQEKAFEQLKELLCTAPMLAYPIPGKKFILDTDASAYGIGGVLSQLIDGQERVIGYYSRVLGKPEKNYCVTRKELLAVVECVKHFHKYLYGQRFLLRTDHAALKWLLQFKNPEGQIARWIERLQNYDFETEHRKGIHHKNADALSRRPCPLECKHCSKSEGKEGIIDVRLLNIEPEDDWTPHRIRINQLEDPDLAKLVMAKENGVRPPKEQISSESPTAKAYWAQWNSINLVNGYLHRTWESEDGKQSRLLIIVPKSMIPKVLKEYHNGPSGGHLGITKTIEKIKQRFYWIGCRDSIAEWISNCVECMAAKGPKAKSRGRLQQYNVGSPFERVAMDVAGPFPTSTAGNKYLLVVMDYFSKWPEVYALPNQEAKTVAEAFVENWITRFGVPVELHSDQGRNFESSIFQEVCTLLGIHKTRTTALHPQSDGMVERFNRTLEEHLRKIVDKDQRNWDKCIQMFLLAYRSAKHETTGYTPAKIIFGSDLRLPADLKFGTNPTAVRNDGDYCSALKEEMNELHLMVRQHTHLMSNKMKDRFDQAANSKGFEEGDLVLLYNPLRKKGLSPKLQTAWEGPYMVMKRLNDVVYRIQRNGKARCKMKVVHLERLAPFGSRGFVPNRDD</sequence>
<keyword evidence="6" id="KW-0255">Endonuclease</keyword>
<dbReference type="Pfam" id="PF00665">
    <property type="entry name" value="rve"/>
    <property type="match status" value="1"/>
</dbReference>
<dbReference type="Gene3D" id="3.30.70.270">
    <property type="match status" value="2"/>
</dbReference>
<dbReference type="InterPro" id="IPR041373">
    <property type="entry name" value="RT_RNaseH"/>
</dbReference>
<dbReference type="CDD" id="cd09274">
    <property type="entry name" value="RNase_HI_RT_Ty3"/>
    <property type="match status" value="1"/>
</dbReference>
<evidence type="ECO:0000256" key="6">
    <source>
        <dbReference type="ARBA" id="ARBA00022759"/>
    </source>
</evidence>
<evidence type="ECO:0000313" key="11">
    <source>
        <dbReference type="EMBL" id="JAC36328.1"/>
    </source>
</evidence>
<dbReference type="FunFam" id="3.30.420.10:FF:000032">
    <property type="entry name" value="Retrovirus-related Pol polyprotein from transposon 297-like Protein"/>
    <property type="match status" value="1"/>
</dbReference>
<dbReference type="GO" id="GO:0015074">
    <property type="term" value="P:DNA integration"/>
    <property type="evidence" value="ECO:0007669"/>
    <property type="project" value="InterPro"/>
</dbReference>
<dbReference type="InterPro" id="IPR050951">
    <property type="entry name" value="Retrovirus_Pol_polyprotein"/>
</dbReference>
<dbReference type="GO" id="GO:0042575">
    <property type="term" value="C:DNA polymerase complex"/>
    <property type="evidence" value="ECO:0007669"/>
    <property type="project" value="UniProtKB-ARBA"/>
</dbReference>
<dbReference type="SUPFAM" id="SSF56672">
    <property type="entry name" value="DNA/RNA polymerases"/>
    <property type="match status" value="1"/>
</dbReference>
<dbReference type="EMBL" id="GAKP01022624">
    <property type="protein sequence ID" value="JAC36328.1"/>
    <property type="molecule type" value="Transcribed_RNA"/>
</dbReference>
<dbReference type="PANTHER" id="PTHR37984:SF5">
    <property type="entry name" value="PROTEIN NYNRIN-LIKE"/>
    <property type="match status" value="1"/>
</dbReference>
<feature type="domain" description="Integrase catalytic" evidence="10">
    <location>
        <begin position="812"/>
        <end position="971"/>
    </location>
</feature>
<keyword evidence="7" id="KW-0378">Hydrolase</keyword>
<evidence type="ECO:0000259" key="9">
    <source>
        <dbReference type="PROSITE" id="PS50878"/>
    </source>
</evidence>
<dbReference type="InterPro" id="IPR001584">
    <property type="entry name" value="Integrase_cat-core"/>
</dbReference>
<dbReference type="AlphaFoldDB" id="A0A034V458"/>
<keyword evidence="4" id="KW-0548">Nucleotidyltransferase</keyword>
<evidence type="ECO:0000256" key="7">
    <source>
        <dbReference type="ARBA" id="ARBA00022801"/>
    </source>
</evidence>
<organism evidence="11">
    <name type="scientific">Bactrocera dorsalis</name>
    <name type="common">Oriental fruit fly</name>
    <name type="synonym">Dacus dorsalis</name>
    <dbReference type="NCBI Taxonomy" id="27457"/>
    <lineage>
        <taxon>Eukaryota</taxon>
        <taxon>Metazoa</taxon>
        <taxon>Ecdysozoa</taxon>
        <taxon>Arthropoda</taxon>
        <taxon>Hexapoda</taxon>
        <taxon>Insecta</taxon>
        <taxon>Pterygota</taxon>
        <taxon>Neoptera</taxon>
        <taxon>Endopterygota</taxon>
        <taxon>Diptera</taxon>
        <taxon>Brachycera</taxon>
        <taxon>Muscomorpha</taxon>
        <taxon>Tephritoidea</taxon>
        <taxon>Tephritidae</taxon>
        <taxon>Bactrocera</taxon>
        <taxon>Bactrocera</taxon>
    </lineage>
</organism>
<dbReference type="Pfam" id="PF22938">
    <property type="entry name" value="Integrase_p58_C"/>
    <property type="match status" value="1"/>
</dbReference>
<dbReference type="Pfam" id="PF00078">
    <property type="entry name" value="RVT_1"/>
    <property type="match status" value="1"/>
</dbReference>
<dbReference type="InterPro" id="IPR000477">
    <property type="entry name" value="RT_dom"/>
</dbReference>
<evidence type="ECO:0000256" key="5">
    <source>
        <dbReference type="ARBA" id="ARBA00022722"/>
    </source>
</evidence>
<gene>
    <name evidence="11" type="primary">YI31B</name>
</gene>
<dbReference type="Gene3D" id="3.10.20.370">
    <property type="match status" value="1"/>
</dbReference>
<dbReference type="GO" id="GO:0008233">
    <property type="term" value="F:peptidase activity"/>
    <property type="evidence" value="ECO:0007669"/>
    <property type="project" value="UniProtKB-KW"/>
</dbReference>
<dbReference type="PROSITE" id="PS50994">
    <property type="entry name" value="INTEGRASE"/>
    <property type="match status" value="1"/>
</dbReference>
<dbReference type="InterPro" id="IPR036397">
    <property type="entry name" value="RNaseH_sf"/>
</dbReference>
<dbReference type="FunFam" id="3.10.10.10:FF:000007">
    <property type="entry name" value="Retrovirus-related Pol polyprotein from transposon 17.6-like Protein"/>
    <property type="match status" value="1"/>
</dbReference>
<feature type="domain" description="Reverse transcriptase" evidence="9">
    <location>
        <begin position="243"/>
        <end position="422"/>
    </location>
</feature>
<dbReference type="FunFam" id="3.30.70.270:FF:000020">
    <property type="entry name" value="Transposon Tf2-6 polyprotein-like Protein"/>
    <property type="match status" value="1"/>
</dbReference>
<dbReference type="PROSITE" id="PS50878">
    <property type="entry name" value="RT_POL"/>
    <property type="match status" value="1"/>
</dbReference>
<accession>A0A034V458</accession>
<evidence type="ECO:0000256" key="3">
    <source>
        <dbReference type="ARBA" id="ARBA00022679"/>
    </source>
</evidence>
<dbReference type="Gene3D" id="3.10.10.10">
    <property type="entry name" value="HIV Type 1 Reverse Transcriptase, subunit A, domain 1"/>
    <property type="match status" value="1"/>
</dbReference>
<proteinExistence type="predicted"/>
<evidence type="ECO:0000259" key="10">
    <source>
        <dbReference type="PROSITE" id="PS50994"/>
    </source>
</evidence>
<keyword evidence="8" id="KW-0695">RNA-directed DNA polymerase</keyword>
<dbReference type="FunFam" id="3.10.20.370:FF:000001">
    <property type="entry name" value="Retrovirus-related Pol polyprotein from transposon 17.6-like protein"/>
    <property type="match status" value="1"/>
</dbReference>
<dbReference type="InterPro" id="IPR043128">
    <property type="entry name" value="Rev_trsase/Diguanyl_cyclase"/>
</dbReference>
<evidence type="ECO:0000256" key="2">
    <source>
        <dbReference type="ARBA" id="ARBA00022670"/>
    </source>
</evidence>
<dbReference type="EC" id="2.7.7.49" evidence="1"/>
<dbReference type="CDD" id="cd01647">
    <property type="entry name" value="RT_LTR"/>
    <property type="match status" value="1"/>
</dbReference>
<dbReference type="InterPro" id="IPR054465">
    <property type="entry name" value="Integrase_p58-like_C"/>
</dbReference>
<dbReference type="Gene3D" id="1.10.340.70">
    <property type="match status" value="1"/>
</dbReference>
<protein>
    <recommendedName>
        <fullName evidence="1">RNA-directed DNA polymerase</fullName>
        <ecNumber evidence="1">2.7.7.49</ecNumber>
    </recommendedName>
</protein>
<name>A0A034V458_BACDO</name>
<keyword evidence="2" id="KW-0645">Protease</keyword>
<dbReference type="GO" id="GO:0003676">
    <property type="term" value="F:nucleic acid binding"/>
    <property type="evidence" value="ECO:0007669"/>
    <property type="project" value="InterPro"/>
</dbReference>
<dbReference type="SUPFAM" id="SSF53098">
    <property type="entry name" value="Ribonuclease H-like"/>
    <property type="match status" value="1"/>
</dbReference>
<dbReference type="Gene3D" id="3.30.420.10">
    <property type="entry name" value="Ribonuclease H-like superfamily/Ribonuclease H"/>
    <property type="match status" value="1"/>
</dbReference>
<dbReference type="GO" id="GO:0004519">
    <property type="term" value="F:endonuclease activity"/>
    <property type="evidence" value="ECO:0007669"/>
    <property type="project" value="UniProtKB-KW"/>
</dbReference>
<dbReference type="InterPro" id="IPR041588">
    <property type="entry name" value="Integrase_H2C2"/>
</dbReference>
<dbReference type="FunFam" id="1.10.340.70:FF:000001">
    <property type="entry name" value="Retrovirus-related Pol polyprotein from transposon gypsy-like Protein"/>
    <property type="match status" value="1"/>
</dbReference>
<evidence type="ECO:0000256" key="4">
    <source>
        <dbReference type="ARBA" id="ARBA00022695"/>
    </source>
</evidence>
<dbReference type="OrthoDB" id="6783748at2759"/>